<gene>
    <name evidence="1" type="ORF">GCM10008014_05610</name>
</gene>
<comment type="caution">
    <text evidence="1">The sequence shown here is derived from an EMBL/GenBank/DDBJ whole genome shotgun (WGS) entry which is preliminary data.</text>
</comment>
<evidence type="ECO:0000313" key="2">
    <source>
        <dbReference type="Proteomes" id="UP000652153"/>
    </source>
</evidence>
<evidence type="ECO:0000313" key="1">
    <source>
        <dbReference type="EMBL" id="GGH44326.1"/>
    </source>
</evidence>
<name>A0ABQ1Z1Z7_9BACL</name>
<keyword evidence="2" id="KW-1185">Reference proteome</keyword>
<organism evidence="1 2">
    <name type="scientific">Paenibacillus silvae</name>
    <dbReference type="NCBI Taxonomy" id="1325358"/>
    <lineage>
        <taxon>Bacteria</taxon>
        <taxon>Bacillati</taxon>
        <taxon>Bacillota</taxon>
        <taxon>Bacilli</taxon>
        <taxon>Bacillales</taxon>
        <taxon>Paenibacillaceae</taxon>
        <taxon>Paenibacillus</taxon>
    </lineage>
</organism>
<dbReference type="RefSeq" id="WP_188591192.1">
    <property type="nucleotide sequence ID" value="NZ_BMFU01000001.1"/>
</dbReference>
<reference evidence="2" key="1">
    <citation type="journal article" date="2019" name="Int. J. Syst. Evol. Microbiol.">
        <title>The Global Catalogue of Microorganisms (GCM) 10K type strain sequencing project: providing services to taxonomists for standard genome sequencing and annotation.</title>
        <authorList>
            <consortium name="The Broad Institute Genomics Platform"/>
            <consortium name="The Broad Institute Genome Sequencing Center for Infectious Disease"/>
            <person name="Wu L."/>
            <person name="Ma J."/>
        </authorList>
    </citation>
    <scope>NUCLEOTIDE SEQUENCE [LARGE SCALE GENOMIC DNA]</scope>
    <source>
        <strain evidence="2">CGMCC 1.12770</strain>
    </source>
</reference>
<accession>A0ABQ1Z1Z7</accession>
<dbReference type="EMBL" id="BMFU01000001">
    <property type="protein sequence ID" value="GGH44326.1"/>
    <property type="molecule type" value="Genomic_DNA"/>
</dbReference>
<protein>
    <submittedName>
        <fullName evidence="1">Uncharacterized protein</fullName>
    </submittedName>
</protein>
<sequence>MKSKLTLINNLEPSISTYEDFIDFQEKLLASWERQQKIVGYTDATIALNLTKVLDFLKESEHFIWEITVLDVNKFYERLVGKGLAYSTRRK</sequence>
<proteinExistence type="predicted"/>
<dbReference type="Proteomes" id="UP000652153">
    <property type="component" value="Unassembled WGS sequence"/>
</dbReference>